<evidence type="ECO:0000313" key="3">
    <source>
        <dbReference type="Proteomes" id="UP000192132"/>
    </source>
</evidence>
<dbReference type="RefSeq" id="WP_076876788.1">
    <property type="nucleotide sequence ID" value="NZ_MLCN01000003.1"/>
</dbReference>
<sequence length="454" mass="47612">MKTSLKTLVICLGLGTLGLSACNNDNNQTSAKPSHITLSGTAATGAALNNASVTASCQGGSGFNQPVSTDRNGKWSGQVLANSLPCALQAKTANATLHSYATTSGNVNITPLTDLAIALASRKHPAEWFKSNQAITDSSINAAINELNQQLTGKNYSLPANFHLFNTVFNVGDAFDQLLDVFQASLTASSASIKDYNALLELFATSGNAALLPVAAPVLPPNVQTCASKNLPTATLSAIHDYAGDYQDKSTPSTGATIFSLNTQTGSLTANGINATIRQVCGPNVQNNGTNHVLLTDKGNITLFKTTAGKYSAESADFSGFYAEKTLAITGCESNGADDKLGFKDAPQDFCSFSKASSVAIKSPDIYTFFNADKTQNVKVTVENNTVKSIQLEDNNYAWACGIGTLATCNGVNVDQRNANFIQFPFNATVLSPVNGTQQPLTIKNGLLIHIASQ</sequence>
<comment type="caution">
    <text evidence="2">The sequence shown here is derived from an EMBL/GenBank/DDBJ whole genome shotgun (WGS) entry which is preliminary data.</text>
</comment>
<protein>
    <submittedName>
        <fullName evidence="2">Uncharacterized protein</fullName>
    </submittedName>
</protein>
<reference evidence="2 3" key="1">
    <citation type="submission" date="2016-10" db="EMBL/GenBank/DDBJ databases">
        <title>Draft Genome sequence of Alkanindiges sp. strain H1.</title>
        <authorList>
            <person name="Subhash Y."/>
            <person name="Lee S."/>
        </authorList>
    </citation>
    <scope>NUCLEOTIDE SEQUENCE [LARGE SCALE GENOMIC DNA]</scope>
    <source>
        <strain evidence="2 3">H1</strain>
    </source>
</reference>
<dbReference type="AlphaFoldDB" id="A0A1S8CYH4"/>
<evidence type="ECO:0000256" key="1">
    <source>
        <dbReference type="SAM" id="SignalP"/>
    </source>
</evidence>
<dbReference type="EMBL" id="MLCN01000003">
    <property type="protein sequence ID" value="ONG42097.1"/>
    <property type="molecule type" value="Genomic_DNA"/>
</dbReference>
<dbReference type="STRING" id="1907941.BKE30_00915"/>
<organism evidence="2 3">
    <name type="scientific">Alkanindiges hydrocarboniclasticus</name>
    <dbReference type="NCBI Taxonomy" id="1907941"/>
    <lineage>
        <taxon>Bacteria</taxon>
        <taxon>Pseudomonadati</taxon>
        <taxon>Pseudomonadota</taxon>
        <taxon>Gammaproteobacteria</taxon>
        <taxon>Moraxellales</taxon>
        <taxon>Moraxellaceae</taxon>
        <taxon>Alkanindiges</taxon>
    </lineage>
</organism>
<proteinExistence type="predicted"/>
<accession>A0A1S8CYH4</accession>
<feature type="chain" id="PRO_5012029184" evidence="1">
    <location>
        <begin position="22"/>
        <end position="454"/>
    </location>
</feature>
<keyword evidence="1" id="KW-0732">Signal</keyword>
<dbReference type="PROSITE" id="PS51257">
    <property type="entry name" value="PROKAR_LIPOPROTEIN"/>
    <property type="match status" value="1"/>
</dbReference>
<dbReference type="Proteomes" id="UP000192132">
    <property type="component" value="Unassembled WGS sequence"/>
</dbReference>
<keyword evidence="3" id="KW-1185">Reference proteome</keyword>
<evidence type="ECO:0000313" key="2">
    <source>
        <dbReference type="EMBL" id="ONG42097.1"/>
    </source>
</evidence>
<gene>
    <name evidence="2" type="ORF">BKE30_00915</name>
</gene>
<dbReference type="OrthoDB" id="8905713at2"/>
<name>A0A1S8CYH4_9GAMM</name>
<feature type="signal peptide" evidence="1">
    <location>
        <begin position="1"/>
        <end position="21"/>
    </location>
</feature>